<dbReference type="OrthoDB" id="9800582at2"/>
<dbReference type="AlphaFoldDB" id="A0A1S8D8T4"/>
<dbReference type="InterPro" id="IPR026591">
    <property type="entry name" value="Sirtuin_cat_small_dom_sf"/>
</dbReference>
<evidence type="ECO:0000259" key="5">
    <source>
        <dbReference type="PROSITE" id="PS50305"/>
    </source>
</evidence>
<dbReference type="InterPro" id="IPR003000">
    <property type="entry name" value="Sirtuin"/>
</dbReference>
<dbReference type="GO" id="GO:0070403">
    <property type="term" value="F:NAD+ binding"/>
    <property type="evidence" value="ECO:0007669"/>
    <property type="project" value="UniProtKB-UniRule"/>
</dbReference>
<dbReference type="GO" id="GO:0036055">
    <property type="term" value="F:protein-succinyllysine desuccinylase activity"/>
    <property type="evidence" value="ECO:0007669"/>
    <property type="project" value="UniProtKB-UniRule"/>
</dbReference>
<dbReference type="Pfam" id="PF02146">
    <property type="entry name" value="SIR2"/>
    <property type="match status" value="1"/>
</dbReference>
<sequence>MASPPKIVVLTGAGISRESGLSTYRDRDGIWARVPLEEVAQPAAFARDPAWVHEFYNARRAQLREVEPNAAHRALAALDARWPGEFLLVTQNVDGLHGRAGSRRLVQMHGALREARCTRCGTVTPWDEDLSTATACPACGQAGGQAGGMRPNVVWFGEMPLHMGRIEAALEECELFVSIGTSGSVYPAAGFVAGVRNRADTLELNLEPSAGSDLFDEARHGPATRLVPEWVAEVLARWT</sequence>
<feature type="binding site" evidence="3">
    <location>
        <position position="223"/>
    </location>
    <ligand>
        <name>NAD(+)</name>
        <dbReference type="ChEBI" id="CHEBI:57540"/>
    </ligand>
</feature>
<dbReference type="EMBL" id="LLWF02000004">
    <property type="protein sequence ID" value="ONH84731.1"/>
    <property type="molecule type" value="Genomic_DNA"/>
</dbReference>
<evidence type="ECO:0000313" key="7">
    <source>
        <dbReference type="Proteomes" id="UP000054844"/>
    </source>
</evidence>
<dbReference type="PROSITE" id="PS50305">
    <property type="entry name" value="SIRTUIN"/>
    <property type="match status" value="1"/>
</dbReference>
<dbReference type="InterPro" id="IPR026590">
    <property type="entry name" value="Ssirtuin_cat_dom"/>
</dbReference>
<feature type="binding site" evidence="3">
    <location>
        <position position="56"/>
    </location>
    <ligand>
        <name>substrate</name>
    </ligand>
</feature>
<dbReference type="GO" id="GO:0036054">
    <property type="term" value="F:protein-malonyllysine demalonylase activity"/>
    <property type="evidence" value="ECO:0007669"/>
    <property type="project" value="InterPro"/>
</dbReference>
<dbReference type="GO" id="GO:0017136">
    <property type="term" value="F:histone deacetylase activity, NAD-dependent"/>
    <property type="evidence" value="ECO:0007669"/>
    <property type="project" value="TreeGrafter"/>
</dbReference>
<comment type="cofactor">
    <cofactor evidence="3">
        <name>Zn(2+)</name>
        <dbReference type="ChEBI" id="CHEBI:29105"/>
    </cofactor>
    <text evidence="3">Binds 1 zinc ion per subunit.</text>
</comment>
<feature type="binding site" evidence="3 4">
    <location>
        <position position="117"/>
    </location>
    <ligand>
        <name>Zn(2+)</name>
        <dbReference type="ChEBI" id="CHEBI:29105"/>
    </ligand>
</feature>
<feature type="binding site" evidence="3">
    <location>
        <begin position="205"/>
        <end position="207"/>
    </location>
    <ligand>
        <name>NAD(+)</name>
        <dbReference type="ChEBI" id="CHEBI:57540"/>
    </ligand>
</feature>
<comment type="similarity">
    <text evidence="3">Belongs to the sirtuin family. Class III subfamily.</text>
</comment>
<dbReference type="EC" id="2.3.1.286" evidence="3"/>
<feature type="domain" description="Deacetylase sirtuin-type" evidence="5">
    <location>
        <begin position="1"/>
        <end position="239"/>
    </location>
</feature>
<dbReference type="GO" id="GO:0005737">
    <property type="term" value="C:cytoplasm"/>
    <property type="evidence" value="ECO:0007669"/>
    <property type="project" value="UniProtKB-SubCell"/>
</dbReference>
<feature type="binding site" evidence="3 4">
    <location>
        <position position="139"/>
    </location>
    <ligand>
        <name>Zn(2+)</name>
        <dbReference type="ChEBI" id="CHEBI:29105"/>
    </ligand>
</feature>
<dbReference type="InterPro" id="IPR050134">
    <property type="entry name" value="NAD-dep_sirtuin_deacylases"/>
</dbReference>
<evidence type="ECO:0000256" key="1">
    <source>
        <dbReference type="ARBA" id="ARBA00022679"/>
    </source>
</evidence>
<evidence type="ECO:0000256" key="2">
    <source>
        <dbReference type="ARBA" id="ARBA00023027"/>
    </source>
</evidence>
<accession>A0A1S8D8T4</accession>
<name>A0A1S8D8T4_9PROT</name>
<organism evidence="6 7">
    <name type="scientific">Roseomonas mucosa</name>
    <dbReference type="NCBI Taxonomy" id="207340"/>
    <lineage>
        <taxon>Bacteria</taxon>
        <taxon>Pseudomonadati</taxon>
        <taxon>Pseudomonadota</taxon>
        <taxon>Alphaproteobacteria</taxon>
        <taxon>Acetobacterales</taxon>
        <taxon>Roseomonadaceae</taxon>
        <taxon>Roseomonas</taxon>
    </lineage>
</organism>
<keyword evidence="7" id="KW-1185">Reference proteome</keyword>
<dbReference type="InterPro" id="IPR029035">
    <property type="entry name" value="DHS-like_NAD/FAD-binding_dom"/>
</dbReference>
<gene>
    <name evidence="3" type="primary">cobB</name>
    <name evidence="6" type="ORF">APZ41_003050</name>
</gene>
<dbReference type="InterPro" id="IPR027546">
    <property type="entry name" value="Sirtuin_class_III"/>
</dbReference>
<dbReference type="GO" id="GO:0008270">
    <property type="term" value="F:zinc ion binding"/>
    <property type="evidence" value="ECO:0007669"/>
    <property type="project" value="UniProtKB-UniRule"/>
</dbReference>
<comment type="caution">
    <text evidence="6">The sequence shown here is derived from an EMBL/GenBank/DDBJ whole genome shotgun (WGS) entry which is preliminary data.</text>
</comment>
<keyword evidence="3" id="KW-0963">Cytoplasm</keyword>
<dbReference type="PANTHER" id="PTHR11085:SF4">
    <property type="entry name" value="NAD-DEPENDENT PROTEIN DEACYLASE"/>
    <property type="match status" value="1"/>
</dbReference>
<evidence type="ECO:0000256" key="3">
    <source>
        <dbReference type="HAMAP-Rule" id="MF_01121"/>
    </source>
</evidence>
<feature type="binding site" evidence="3">
    <location>
        <position position="59"/>
    </location>
    <ligand>
        <name>substrate</name>
    </ligand>
</feature>
<comment type="catalytic activity">
    <reaction evidence="3">
        <text>N(6)-acetyl-L-lysyl-[protein] + NAD(+) + H2O = 2''-O-acetyl-ADP-D-ribose + nicotinamide + L-lysyl-[protein]</text>
        <dbReference type="Rhea" id="RHEA:43636"/>
        <dbReference type="Rhea" id="RHEA-COMP:9752"/>
        <dbReference type="Rhea" id="RHEA-COMP:10731"/>
        <dbReference type="ChEBI" id="CHEBI:15377"/>
        <dbReference type="ChEBI" id="CHEBI:17154"/>
        <dbReference type="ChEBI" id="CHEBI:29969"/>
        <dbReference type="ChEBI" id="CHEBI:57540"/>
        <dbReference type="ChEBI" id="CHEBI:61930"/>
        <dbReference type="ChEBI" id="CHEBI:83767"/>
        <dbReference type="EC" id="2.3.1.286"/>
    </reaction>
</comment>
<dbReference type="STRING" id="207340.APZ41_003050"/>
<evidence type="ECO:0000256" key="4">
    <source>
        <dbReference type="PROSITE-ProRule" id="PRU00236"/>
    </source>
</evidence>
<reference evidence="6" key="1">
    <citation type="submission" date="2016-12" db="EMBL/GenBank/DDBJ databases">
        <title>Draft genome sequence of Roseomonas mucosa strain AU37, isolated from a peripheral intravenous catheter.</title>
        <authorList>
            <person name="Choudhury M.A."/>
            <person name="Sidjabat H.E."/>
            <person name="Wailan A.M."/>
            <person name="Zhang L."/>
            <person name="Marsh N.M."/>
            <person name="Rickard C.M."/>
            <person name="Davies M."/>
            <person name="Mcmillan D.J."/>
        </authorList>
    </citation>
    <scope>NUCLEOTIDE SEQUENCE [LARGE SCALE GENOMIC DNA]</scope>
    <source>
        <strain evidence="6">AU37</strain>
    </source>
</reference>
<evidence type="ECO:0000313" key="6">
    <source>
        <dbReference type="EMBL" id="ONH84731.1"/>
    </source>
</evidence>
<keyword evidence="3 4" id="KW-0479">Metal-binding</keyword>
<proteinExistence type="inferred from homology"/>
<keyword evidence="2 3" id="KW-0520">NAD</keyword>
<dbReference type="PANTHER" id="PTHR11085">
    <property type="entry name" value="NAD-DEPENDENT PROTEIN DEACYLASE SIRTUIN-5, MITOCHONDRIAL-RELATED"/>
    <property type="match status" value="1"/>
</dbReference>
<feature type="active site" description="Proton acceptor" evidence="3 4">
    <location>
        <position position="109"/>
    </location>
</feature>
<protein>
    <recommendedName>
        <fullName evidence="3">NAD-dependent protein deacylase</fullName>
        <ecNumber evidence="3">2.3.1.286</ecNumber>
    </recommendedName>
    <alternativeName>
        <fullName evidence="3">Regulatory protein SIR2 homolog</fullName>
    </alternativeName>
</protein>
<dbReference type="RefSeq" id="WP_058389024.1">
    <property type="nucleotide sequence ID" value="NZ_CP034924.1"/>
</dbReference>
<feature type="binding site" evidence="3">
    <location>
        <begin position="91"/>
        <end position="94"/>
    </location>
    <ligand>
        <name>NAD(+)</name>
        <dbReference type="ChEBI" id="CHEBI:57540"/>
    </ligand>
</feature>
<dbReference type="Proteomes" id="UP000054844">
    <property type="component" value="Unassembled WGS sequence"/>
</dbReference>
<comment type="function">
    <text evidence="3">NAD-dependent lysine deacetylase and desuccinylase that specifically removes acetyl and succinyl groups on target proteins. Modulates the activities of several proteins which are inactive in their acylated form.</text>
</comment>
<comment type="subcellular location">
    <subcellularLocation>
        <location evidence="3">Cytoplasm</location>
    </subcellularLocation>
</comment>
<comment type="caution">
    <text evidence="3">Lacks conserved residue(s) required for the propagation of feature annotation.</text>
</comment>
<comment type="catalytic activity">
    <reaction evidence="3">
        <text>N(6)-succinyl-L-lysyl-[protein] + NAD(+) + H2O = 2''-O-succinyl-ADP-D-ribose + nicotinamide + L-lysyl-[protein]</text>
        <dbReference type="Rhea" id="RHEA:47668"/>
        <dbReference type="Rhea" id="RHEA-COMP:9752"/>
        <dbReference type="Rhea" id="RHEA-COMP:11877"/>
        <dbReference type="ChEBI" id="CHEBI:15377"/>
        <dbReference type="ChEBI" id="CHEBI:17154"/>
        <dbReference type="ChEBI" id="CHEBI:29969"/>
        <dbReference type="ChEBI" id="CHEBI:57540"/>
        <dbReference type="ChEBI" id="CHEBI:87830"/>
        <dbReference type="ChEBI" id="CHEBI:87832"/>
    </reaction>
</comment>
<feature type="binding site" evidence="3">
    <location>
        <begin position="180"/>
        <end position="182"/>
    </location>
    <ligand>
        <name>NAD(+)</name>
        <dbReference type="ChEBI" id="CHEBI:57540"/>
    </ligand>
</feature>
<keyword evidence="3 4" id="KW-0862">Zinc</keyword>
<feature type="binding site" evidence="3 4">
    <location>
        <position position="120"/>
    </location>
    <ligand>
        <name>Zn(2+)</name>
        <dbReference type="ChEBI" id="CHEBI:29105"/>
    </ligand>
</feature>
<feature type="binding site" evidence="3 4">
    <location>
        <position position="136"/>
    </location>
    <ligand>
        <name>Zn(2+)</name>
        <dbReference type="ChEBI" id="CHEBI:29105"/>
    </ligand>
</feature>
<dbReference type="HAMAP" id="MF_01121">
    <property type="entry name" value="Sirtuin_ClassIII"/>
    <property type="match status" value="1"/>
</dbReference>
<dbReference type="Gene3D" id="3.40.50.1220">
    <property type="entry name" value="TPP-binding domain"/>
    <property type="match status" value="1"/>
</dbReference>
<dbReference type="Gene3D" id="3.30.1600.10">
    <property type="entry name" value="SIR2/SIRT2 'Small Domain"/>
    <property type="match status" value="1"/>
</dbReference>
<comment type="domain">
    <text evidence="3">2 residues (Tyr-56 and Arg-59) present in a large hydrophobic pocket are probably involved in substrate specificity. They are important for desuccinylation activity, but dispensable for deacetylation activity.</text>
</comment>
<keyword evidence="1" id="KW-0808">Transferase</keyword>
<dbReference type="SUPFAM" id="SSF52467">
    <property type="entry name" value="DHS-like NAD/FAD-binding domain"/>
    <property type="match status" value="1"/>
</dbReference>